<feature type="domain" description="G-protein coupled receptors family 1 profile" evidence="9">
    <location>
        <begin position="50"/>
        <end position="300"/>
    </location>
</feature>
<feature type="transmembrane region" description="Helical" evidence="8">
    <location>
        <begin position="281"/>
        <end position="301"/>
    </location>
</feature>
<dbReference type="InterPro" id="IPR017452">
    <property type="entry name" value="GPCR_Rhodpsn_7TM"/>
</dbReference>
<dbReference type="Gene3D" id="1.20.1070.10">
    <property type="entry name" value="Rhodopsin 7-helix transmembrane proteins"/>
    <property type="match status" value="1"/>
</dbReference>
<evidence type="ECO:0000256" key="1">
    <source>
        <dbReference type="ARBA" id="ARBA00004370"/>
    </source>
</evidence>
<evidence type="ECO:0000313" key="10">
    <source>
        <dbReference type="Ensembl" id="ENSSDUP00000020143.1"/>
    </source>
</evidence>
<dbReference type="GeneTree" id="ENSGT01110000267168"/>
<keyword evidence="7" id="KW-0807">Transducer</keyword>
<dbReference type="AlphaFoldDB" id="A0A3B4UP64"/>
<keyword evidence="3 8" id="KW-1133">Transmembrane helix</keyword>
<comment type="subcellular location">
    <subcellularLocation>
        <location evidence="1">Membrane</location>
    </subcellularLocation>
</comment>
<dbReference type="GO" id="GO:0006955">
    <property type="term" value="P:immune response"/>
    <property type="evidence" value="ECO:0007669"/>
    <property type="project" value="TreeGrafter"/>
</dbReference>
<dbReference type="PRINTS" id="PR00237">
    <property type="entry name" value="GPCRRHODOPSN"/>
</dbReference>
<dbReference type="GO" id="GO:0019722">
    <property type="term" value="P:calcium-mediated signaling"/>
    <property type="evidence" value="ECO:0007669"/>
    <property type="project" value="TreeGrafter"/>
</dbReference>
<feature type="transmembrane region" description="Helical" evidence="8">
    <location>
        <begin position="112"/>
        <end position="134"/>
    </location>
</feature>
<dbReference type="PANTHER" id="PTHR10489:SF922">
    <property type="entry name" value="C-C CHEMOKINE RECEPTOR FAMILY-LIKE-RELATED"/>
    <property type="match status" value="1"/>
</dbReference>
<dbReference type="OMA" id="YSYMMFL"/>
<proteinExistence type="predicted"/>
<dbReference type="GO" id="GO:0009897">
    <property type="term" value="C:external side of plasma membrane"/>
    <property type="evidence" value="ECO:0007669"/>
    <property type="project" value="TreeGrafter"/>
</dbReference>
<evidence type="ECO:0000256" key="4">
    <source>
        <dbReference type="ARBA" id="ARBA00023040"/>
    </source>
</evidence>
<keyword evidence="11" id="KW-1185">Reference proteome</keyword>
<dbReference type="Pfam" id="PF00001">
    <property type="entry name" value="7tm_1"/>
    <property type="match status" value="1"/>
</dbReference>
<dbReference type="InterPro" id="IPR000276">
    <property type="entry name" value="GPCR_Rhodpsn"/>
</dbReference>
<organism evidence="10 11">
    <name type="scientific">Seriola dumerili</name>
    <name type="common">Greater amberjack</name>
    <name type="synonym">Caranx dumerili</name>
    <dbReference type="NCBI Taxonomy" id="41447"/>
    <lineage>
        <taxon>Eukaryota</taxon>
        <taxon>Metazoa</taxon>
        <taxon>Chordata</taxon>
        <taxon>Craniata</taxon>
        <taxon>Vertebrata</taxon>
        <taxon>Euteleostomi</taxon>
        <taxon>Actinopterygii</taxon>
        <taxon>Neopterygii</taxon>
        <taxon>Teleostei</taxon>
        <taxon>Neoteleostei</taxon>
        <taxon>Acanthomorphata</taxon>
        <taxon>Carangaria</taxon>
        <taxon>Carangiformes</taxon>
        <taxon>Carangidae</taxon>
        <taxon>Seriola</taxon>
    </lineage>
</organism>
<dbReference type="Ensembl" id="ENSSDUT00000020496.1">
    <property type="protein sequence ID" value="ENSSDUP00000020143.1"/>
    <property type="gene ID" value="ENSSDUG00000014650.1"/>
</dbReference>
<evidence type="ECO:0000256" key="3">
    <source>
        <dbReference type="ARBA" id="ARBA00022989"/>
    </source>
</evidence>
<keyword evidence="6" id="KW-0675">Receptor</keyword>
<reference evidence="10" key="2">
    <citation type="submission" date="2025-09" db="UniProtKB">
        <authorList>
            <consortium name="Ensembl"/>
        </authorList>
    </citation>
    <scope>IDENTIFICATION</scope>
</reference>
<evidence type="ECO:0000256" key="8">
    <source>
        <dbReference type="SAM" id="Phobius"/>
    </source>
</evidence>
<keyword evidence="5 8" id="KW-0472">Membrane</keyword>
<reference evidence="10" key="1">
    <citation type="submission" date="2025-08" db="UniProtKB">
        <authorList>
            <consortium name="Ensembl"/>
        </authorList>
    </citation>
    <scope>IDENTIFICATION</scope>
</reference>
<dbReference type="PROSITE" id="PS50262">
    <property type="entry name" value="G_PROTEIN_RECEP_F1_2"/>
    <property type="match status" value="1"/>
</dbReference>
<feature type="transmembrane region" description="Helical" evidence="8">
    <location>
        <begin position="154"/>
        <end position="178"/>
    </location>
</feature>
<evidence type="ECO:0000256" key="7">
    <source>
        <dbReference type="ARBA" id="ARBA00023224"/>
    </source>
</evidence>
<accession>A0A3B4UP64</accession>
<dbReference type="PANTHER" id="PTHR10489">
    <property type="entry name" value="CELL ADHESION MOLECULE"/>
    <property type="match status" value="1"/>
</dbReference>
<keyword evidence="4" id="KW-0297">G-protein coupled receptor</keyword>
<protein>
    <recommendedName>
        <fullName evidence="9">G-protein coupled receptors family 1 profile domain-containing protein</fullName>
    </recommendedName>
</protein>
<dbReference type="GO" id="GO:0016493">
    <property type="term" value="F:C-C chemokine receptor activity"/>
    <property type="evidence" value="ECO:0007669"/>
    <property type="project" value="TreeGrafter"/>
</dbReference>
<evidence type="ECO:0000256" key="6">
    <source>
        <dbReference type="ARBA" id="ARBA00023170"/>
    </source>
</evidence>
<dbReference type="GO" id="GO:0019957">
    <property type="term" value="F:C-C chemokine binding"/>
    <property type="evidence" value="ECO:0007669"/>
    <property type="project" value="TreeGrafter"/>
</dbReference>
<feature type="transmembrane region" description="Helical" evidence="8">
    <location>
        <begin position="85"/>
        <end position="106"/>
    </location>
</feature>
<dbReference type="GO" id="GO:0060326">
    <property type="term" value="P:cell chemotaxis"/>
    <property type="evidence" value="ECO:0007669"/>
    <property type="project" value="TreeGrafter"/>
</dbReference>
<feature type="transmembrane region" description="Helical" evidence="8">
    <location>
        <begin position="240"/>
        <end position="261"/>
    </location>
</feature>
<keyword evidence="2 8" id="KW-0812">Transmembrane</keyword>
<dbReference type="SUPFAM" id="SSF81321">
    <property type="entry name" value="Family A G protein-coupled receptor-like"/>
    <property type="match status" value="1"/>
</dbReference>
<dbReference type="InterPro" id="IPR050119">
    <property type="entry name" value="CCR1-9-like"/>
</dbReference>
<name>A0A3B4UP64_SERDU</name>
<evidence type="ECO:0000256" key="2">
    <source>
        <dbReference type="ARBA" id="ARBA00022692"/>
    </source>
</evidence>
<feature type="transmembrane region" description="Helical" evidence="8">
    <location>
        <begin position="198"/>
        <end position="219"/>
    </location>
</feature>
<feature type="transmembrane region" description="Helical" evidence="8">
    <location>
        <begin position="52"/>
        <end position="78"/>
    </location>
</feature>
<sequence>MNHFFIRSIVSLSQVTNKEKMDFSNDSKDSVHYDYYTLSDDSLAEEQAEMHMTLFCAVCYILIFCISMPGNSFLLGVLLRERFSALCFTVTLPFWAYSLLHGWVFGNLACEIIGGVTFLGKHSCVVIITVMTLYHYVAVDHASCLTAQASKKFLLVASIMIWLICAAVSIGLSMNFVVEHSGSDPIWCSYYPHSHSLVIFYISVHSGLFFLIPFIIITFCYAYRATKQCRINRQHQASRLILGITAGLFLCLAPYNIVLIIEHLHFLVHSGNPVSLIPHYLVYIIITLPDFHCCLNLFHIYGQRFRRYLCMHACDTSPQRRDRGCNFSQTSIIFTVSKPSFNGRLL</sequence>
<dbReference type="Proteomes" id="UP000261420">
    <property type="component" value="Unplaced"/>
</dbReference>
<evidence type="ECO:0000256" key="5">
    <source>
        <dbReference type="ARBA" id="ARBA00023136"/>
    </source>
</evidence>
<evidence type="ECO:0000313" key="11">
    <source>
        <dbReference type="Proteomes" id="UP000261420"/>
    </source>
</evidence>
<dbReference type="GO" id="GO:0007204">
    <property type="term" value="P:positive regulation of cytosolic calcium ion concentration"/>
    <property type="evidence" value="ECO:0007669"/>
    <property type="project" value="TreeGrafter"/>
</dbReference>
<evidence type="ECO:0000259" key="9">
    <source>
        <dbReference type="PROSITE" id="PS50262"/>
    </source>
</evidence>